<comment type="caution">
    <text evidence="1">The sequence shown here is derived from an EMBL/GenBank/DDBJ whole genome shotgun (WGS) entry which is preliminary data.</text>
</comment>
<reference evidence="1" key="1">
    <citation type="submission" date="2020-05" db="EMBL/GenBank/DDBJ databases">
        <title>WGS assembly of Panicum virgatum.</title>
        <authorList>
            <person name="Lovell J.T."/>
            <person name="Jenkins J."/>
            <person name="Shu S."/>
            <person name="Juenger T.E."/>
            <person name="Schmutz J."/>
        </authorList>
    </citation>
    <scope>NUCLEOTIDE SEQUENCE</scope>
    <source>
        <strain evidence="1">AP13</strain>
    </source>
</reference>
<protein>
    <submittedName>
        <fullName evidence="1">Uncharacterized protein</fullName>
    </submittedName>
</protein>
<accession>A0A8T0WPK8</accession>
<dbReference type="Proteomes" id="UP000823388">
    <property type="component" value="Chromosome 2K"/>
</dbReference>
<organism evidence="1 2">
    <name type="scientific">Panicum virgatum</name>
    <name type="common">Blackwell switchgrass</name>
    <dbReference type="NCBI Taxonomy" id="38727"/>
    <lineage>
        <taxon>Eukaryota</taxon>
        <taxon>Viridiplantae</taxon>
        <taxon>Streptophyta</taxon>
        <taxon>Embryophyta</taxon>
        <taxon>Tracheophyta</taxon>
        <taxon>Spermatophyta</taxon>
        <taxon>Magnoliopsida</taxon>
        <taxon>Liliopsida</taxon>
        <taxon>Poales</taxon>
        <taxon>Poaceae</taxon>
        <taxon>PACMAD clade</taxon>
        <taxon>Panicoideae</taxon>
        <taxon>Panicodae</taxon>
        <taxon>Paniceae</taxon>
        <taxon>Panicinae</taxon>
        <taxon>Panicum</taxon>
        <taxon>Panicum sect. Hiantes</taxon>
    </lineage>
</organism>
<evidence type="ECO:0000313" key="2">
    <source>
        <dbReference type="Proteomes" id="UP000823388"/>
    </source>
</evidence>
<dbReference type="AlphaFoldDB" id="A0A8T0WPK8"/>
<sequence length="97" mass="10101">MPDAQAKGRRATARRTAAGACACRPGRPLATPARHPVAAFSGDASSGSGIRRCCPLCQSASGPGAQRPSLQFGARRRPRLPCPLQASVPCSCRLQLF</sequence>
<keyword evidence="2" id="KW-1185">Reference proteome</keyword>
<proteinExistence type="predicted"/>
<dbReference type="EMBL" id="CM029039">
    <property type="protein sequence ID" value="KAG2645049.1"/>
    <property type="molecule type" value="Genomic_DNA"/>
</dbReference>
<gene>
    <name evidence="1" type="ORF">PVAP13_2KG394805</name>
</gene>
<evidence type="ECO:0000313" key="1">
    <source>
        <dbReference type="EMBL" id="KAG2645049.1"/>
    </source>
</evidence>
<name>A0A8T0WPK8_PANVG</name>